<comment type="caution">
    <text evidence="2">The sequence shown here is derived from an EMBL/GenBank/DDBJ whole genome shotgun (WGS) entry which is preliminary data.</text>
</comment>
<dbReference type="Proteomes" id="UP001550628">
    <property type="component" value="Unassembled WGS sequence"/>
</dbReference>
<sequence>MVSKRWAVTVVQRYLAEEAAKSGGPALVVMDAGSHRLGWVVGCQGESYLRTRRISDMLVGHGSFLVDGVDGSLHMVHAAADLEHGEWITEYLERVRGVDPLRSRIAGLLARGHSLDALRAVRATAPELGPREAKEYIEAVAAGAPVPERVRSRLPRPPVGFRYCTALSGPNPEPIA</sequence>
<evidence type="ECO:0000259" key="1">
    <source>
        <dbReference type="Pfam" id="PF15567"/>
    </source>
</evidence>
<feature type="domain" description="Immunity protein 35" evidence="1">
    <location>
        <begin position="10"/>
        <end position="80"/>
    </location>
</feature>
<proteinExistence type="predicted"/>
<protein>
    <submittedName>
        <fullName evidence="2">YrhB domain-containing protein</fullName>
    </submittedName>
</protein>
<dbReference type="RefSeq" id="WP_356958902.1">
    <property type="nucleotide sequence ID" value="NZ_JBEYBD010000020.1"/>
</dbReference>
<organism evidence="2 3">
    <name type="scientific">Nocardia rhamnosiphila</name>
    <dbReference type="NCBI Taxonomy" id="426716"/>
    <lineage>
        <taxon>Bacteria</taxon>
        <taxon>Bacillati</taxon>
        <taxon>Actinomycetota</taxon>
        <taxon>Actinomycetes</taxon>
        <taxon>Mycobacteriales</taxon>
        <taxon>Nocardiaceae</taxon>
        <taxon>Nocardia</taxon>
    </lineage>
</organism>
<accession>A0ABV2X0G2</accession>
<dbReference type="EMBL" id="JBEYBF010000040">
    <property type="protein sequence ID" value="MEU1956582.1"/>
    <property type="molecule type" value="Genomic_DNA"/>
</dbReference>
<evidence type="ECO:0000313" key="2">
    <source>
        <dbReference type="EMBL" id="MEU1956582.1"/>
    </source>
</evidence>
<reference evidence="2 3" key="1">
    <citation type="submission" date="2024-06" db="EMBL/GenBank/DDBJ databases">
        <title>The Natural Products Discovery Center: Release of the First 8490 Sequenced Strains for Exploring Actinobacteria Biosynthetic Diversity.</title>
        <authorList>
            <person name="Kalkreuter E."/>
            <person name="Kautsar S.A."/>
            <person name="Yang D."/>
            <person name="Bader C.D."/>
            <person name="Teijaro C.N."/>
            <person name="Fluegel L."/>
            <person name="Davis C.M."/>
            <person name="Simpson J.R."/>
            <person name="Lauterbach L."/>
            <person name="Steele A.D."/>
            <person name="Gui C."/>
            <person name="Meng S."/>
            <person name="Li G."/>
            <person name="Viehrig K."/>
            <person name="Ye F."/>
            <person name="Su P."/>
            <person name="Kiefer A.F."/>
            <person name="Nichols A."/>
            <person name="Cepeda A.J."/>
            <person name="Yan W."/>
            <person name="Fan B."/>
            <person name="Jiang Y."/>
            <person name="Adhikari A."/>
            <person name="Zheng C.-J."/>
            <person name="Schuster L."/>
            <person name="Cowan T.M."/>
            <person name="Smanski M.J."/>
            <person name="Chevrette M.G."/>
            <person name="De Carvalho L.P.S."/>
            <person name="Shen B."/>
        </authorList>
    </citation>
    <scope>NUCLEOTIDE SEQUENCE [LARGE SCALE GENOMIC DNA]</scope>
    <source>
        <strain evidence="2 3">NPDC019708</strain>
    </source>
</reference>
<keyword evidence="3" id="KW-1185">Reference proteome</keyword>
<gene>
    <name evidence="2" type="ORF">ABZ510_32625</name>
</gene>
<name>A0ABV2X0G2_9NOCA</name>
<dbReference type="InterPro" id="IPR029082">
    <property type="entry name" value="Imm35"/>
</dbReference>
<evidence type="ECO:0000313" key="3">
    <source>
        <dbReference type="Proteomes" id="UP001550628"/>
    </source>
</evidence>
<dbReference type="Pfam" id="PF15567">
    <property type="entry name" value="Imm35"/>
    <property type="match status" value="1"/>
</dbReference>